<evidence type="ECO:0000313" key="9">
    <source>
        <dbReference type="EMBL" id="QDT57704.1"/>
    </source>
</evidence>
<keyword evidence="3 8" id="KW-0548">Nucleotidyltransferase</keyword>
<dbReference type="EC" id="2.7.7.-" evidence="8"/>
<dbReference type="PANTHER" id="PTHR32057:SF14">
    <property type="entry name" value="PROTEIN ADENYLYLTRANSFERASE SELO, MITOCHONDRIAL"/>
    <property type="match status" value="1"/>
</dbReference>
<dbReference type="Proteomes" id="UP000315003">
    <property type="component" value="Chromosome"/>
</dbReference>
<dbReference type="InterPro" id="IPR003846">
    <property type="entry name" value="SelO"/>
</dbReference>
<accession>A0A517SNL7</accession>
<dbReference type="NCBIfam" id="NF000658">
    <property type="entry name" value="PRK00029.1"/>
    <property type="match status" value="1"/>
</dbReference>
<keyword evidence="6 8" id="KW-0067">ATP-binding</keyword>
<feature type="active site" description="Proton acceptor" evidence="8">
    <location>
        <position position="281"/>
    </location>
</feature>
<dbReference type="RefSeq" id="WP_419187939.1">
    <property type="nucleotide sequence ID" value="NZ_CP036272.1"/>
</dbReference>
<comment type="catalytic activity">
    <reaction evidence="8">
        <text>L-tyrosyl-[protein] + ATP = O-(5'-adenylyl)-L-tyrosyl-[protein] + diphosphate</text>
        <dbReference type="Rhea" id="RHEA:54288"/>
        <dbReference type="Rhea" id="RHEA-COMP:10136"/>
        <dbReference type="Rhea" id="RHEA-COMP:13846"/>
        <dbReference type="ChEBI" id="CHEBI:30616"/>
        <dbReference type="ChEBI" id="CHEBI:33019"/>
        <dbReference type="ChEBI" id="CHEBI:46858"/>
        <dbReference type="ChEBI" id="CHEBI:83624"/>
        <dbReference type="EC" id="2.7.7.108"/>
    </reaction>
</comment>
<keyword evidence="2 8" id="KW-0808">Transferase</keyword>
<feature type="binding site" evidence="8">
    <location>
        <position position="111"/>
    </location>
    <ligand>
        <name>ATP</name>
        <dbReference type="ChEBI" id="CHEBI:30616"/>
    </ligand>
</feature>
<comment type="catalytic activity">
    <reaction evidence="8">
        <text>L-tyrosyl-[protein] + UTP = O-(5'-uridylyl)-L-tyrosyl-[protein] + diphosphate</text>
        <dbReference type="Rhea" id="RHEA:83887"/>
        <dbReference type="Rhea" id="RHEA-COMP:10136"/>
        <dbReference type="Rhea" id="RHEA-COMP:20238"/>
        <dbReference type="ChEBI" id="CHEBI:33019"/>
        <dbReference type="ChEBI" id="CHEBI:46398"/>
        <dbReference type="ChEBI" id="CHEBI:46858"/>
        <dbReference type="ChEBI" id="CHEBI:90602"/>
    </reaction>
</comment>
<name>A0A517SNL7_9BACT</name>
<feature type="binding site" evidence="8">
    <location>
        <position position="114"/>
    </location>
    <ligand>
        <name>ATP</name>
        <dbReference type="ChEBI" id="CHEBI:30616"/>
    </ligand>
</feature>
<protein>
    <recommendedName>
        <fullName evidence="8">Protein nucleotidyltransferase YdiU</fullName>
        <ecNumber evidence="8">2.7.7.-</ecNumber>
    </recommendedName>
    <alternativeName>
        <fullName evidence="8">Protein adenylyltransferase YdiU</fullName>
        <ecNumber evidence="8">2.7.7.108</ecNumber>
    </alternativeName>
    <alternativeName>
        <fullName evidence="8">Protein uridylyltransferase YdiU</fullName>
        <ecNumber evidence="8">2.7.7.-</ecNumber>
    </alternativeName>
</protein>
<gene>
    <name evidence="8" type="primary">ydiU</name>
    <name evidence="8" type="synonym">selO</name>
    <name evidence="9" type="ORF">SV7mr_01880</name>
</gene>
<feature type="binding site" evidence="8">
    <location>
        <position position="211"/>
    </location>
    <ligand>
        <name>ATP</name>
        <dbReference type="ChEBI" id="CHEBI:30616"/>
    </ligand>
</feature>
<keyword evidence="8" id="KW-0464">Manganese</keyword>
<evidence type="ECO:0000256" key="5">
    <source>
        <dbReference type="ARBA" id="ARBA00022741"/>
    </source>
</evidence>
<keyword evidence="10" id="KW-1185">Reference proteome</keyword>
<evidence type="ECO:0000256" key="1">
    <source>
        <dbReference type="ARBA" id="ARBA00009747"/>
    </source>
</evidence>
<feature type="binding site" evidence="8">
    <location>
        <position position="134"/>
    </location>
    <ligand>
        <name>ATP</name>
        <dbReference type="ChEBI" id="CHEBI:30616"/>
    </ligand>
</feature>
<comment type="cofactor">
    <cofactor evidence="8">
        <name>Mg(2+)</name>
        <dbReference type="ChEBI" id="CHEBI:18420"/>
    </cofactor>
    <cofactor evidence="8">
        <name>Mn(2+)</name>
        <dbReference type="ChEBI" id="CHEBI:29035"/>
    </cofactor>
</comment>
<sequence>MNSTASLLPDWDCLRWDNHFTDQLPADPVEENSIRQVHKACFSRVLPKQVSKPLCIAHSREVAAQLGIGESLVKSQEFAEVFSGNSILPGMDPFAMCYGGHQFGNWAGQLGDGRAINLGQVVDVNGQHQMLQLKGAGPTPYSRFADGLAVLRSSLREFLCSEAMHHLGVPTTRALSLVLTGDGVTRDMFYDGNAQIEPGAVVCRVAPSFLRLGSFQIFASRGDIETLKTLADYCLRHDFPELGPPSKEAYAALFAEVCLRTAKLMVHWMRVGFVHGVMNTDNLSLLGLTIDYGPYGWLEDYDPNWTPNTTDAQGKRYRFGNQPQIAQWNLAQFAGALLPLVDDDPDQLQPGLQLYVETFDQQWTQMMCDKLGLGTSQGDEDQQLFGDLFECLMLAETDMTIFYRRLAEVPCQEPVARVVDLLRDAYYTPDQISDEVVEKTQRWYQRYCQRVQQTGFSDSERRQRMNQVNPLYVLRNYLAQQAIDRSAEGDHSAVMELLEVLRNPYQFQEGKDKFAGKRPEWARHRPGCSMLSCSS</sequence>
<evidence type="ECO:0000256" key="4">
    <source>
        <dbReference type="ARBA" id="ARBA00022723"/>
    </source>
</evidence>
<proteinExistence type="inferred from homology"/>
<feature type="binding site" evidence="8">
    <location>
        <position position="291"/>
    </location>
    <ligand>
        <name>ATP</name>
        <dbReference type="ChEBI" id="CHEBI:30616"/>
    </ligand>
</feature>
<feature type="binding site" evidence="8">
    <location>
        <position position="204"/>
    </location>
    <ligand>
        <name>ATP</name>
        <dbReference type="ChEBI" id="CHEBI:30616"/>
    </ligand>
</feature>
<reference evidence="9 10" key="1">
    <citation type="submission" date="2019-02" db="EMBL/GenBank/DDBJ databases">
        <title>Deep-cultivation of Planctomycetes and their phenomic and genomic characterization uncovers novel biology.</title>
        <authorList>
            <person name="Wiegand S."/>
            <person name="Jogler M."/>
            <person name="Boedeker C."/>
            <person name="Pinto D."/>
            <person name="Vollmers J."/>
            <person name="Rivas-Marin E."/>
            <person name="Kohn T."/>
            <person name="Peeters S.H."/>
            <person name="Heuer A."/>
            <person name="Rast P."/>
            <person name="Oberbeckmann S."/>
            <person name="Bunk B."/>
            <person name="Jeske O."/>
            <person name="Meyerdierks A."/>
            <person name="Storesund J.E."/>
            <person name="Kallscheuer N."/>
            <person name="Luecker S."/>
            <person name="Lage O.M."/>
            <person name="Pohl T."/>
            <person name="Merkel B.J."/>
            <person name="Hornburger P."/>
            <person name="Mueller R.-W."/>
            <person name="Bruemmer F."/>
            <person name="Labrenz M."/>
            <person name="Spormann A.M."/>
            <person name="Op den Camp H."/>
            <person name="Overmann J."/>
            <person name="Amann R."/>
            <person name="Jetten M.S.M."/>
            <person name="Mascher T."/>
            <person name="Medema M.H."/>
            <person name="Devos D.P."/>
            <person name="Kaster A.-K."/>
            <person name="Ovreas L."/>
            <person name="Rohde M."/>
            <person name="Galperin M.Y."/>
            <person name="Jogler C."/>
        </authorList>
    </citation>
    <scope>NUCLEOTIDE SEQUENCE [LARGE SCALE GENOMIC DNA]</scope>
    <source>
        <strain evidence="9 10">SV_7m_r</strain>
    </source>
</reference>
<keyword evidence="5 8" id="KW-0547">Nucleotide-binding</keyword>
<feature type="binding site" evidence="8">
    <location>
        <position position="113"/>
    </location>
    <ligand>
        <name>ATP</name>
        <dbReference type="ChEBI" id="CHEBI:30616"/>
    </ligand>
</feature>
<evidence type="ECO:0000256" key="3">
    <source>
        <dbReference type="ARBA" id="ARBA00022695"/>
    </source>
</evidence>
<dbReference type="EMBL" id="CP036272">
    <property type="protein sequence ID" value="QDT57704.1"/>
    <property type="molecule type" value="Genomic_DNA"/>
</dbReference>
<evidence type="ECO:0000256" key="8">
    <source>
        <dbReference type="HAMAP-Rule" id="MF_00692"/>
    </source>
</evidence>
<comment type="catalytic activity">
    <reaction evidence="8">
        <text>L-threonyl-[protein] + ATP = 3-O-(5'-adenylyl)-L-threonyl-[protein] + diphosphate</text>
        <dbReference type="Rhea" id="RHEA:54292"/>
        <dbReference type="Rhea" id="RHEA-COMP:11060"/>
        <dbReference type="Rhea" id="RHEA-COMP:13847"/>
        <dbReference type="ChEBI" id="CHEBI:30013"/>
        <dbReference type="ChEBI" id="CHEBI:30616"/>
        <dbReference type="ChEBI" id="CHEBI:33019"/>
        <dbReference type="ChEBI" id="CHEBI:138113"/>
        <dbReference type="EC" id="2.7.7.108"/>
    </reaction>
</comment>
<dbReference type="EC" id="2.7.7.108" evidence="8"/>
<feature type="binding site" evidence="8">
    <location>
        <position position="146"/>
    </location>
    <ligand>
        <name>ATP</name>
        <dbReference type="ChEBI" id="CHEBI:30616"/>
    </ligand>
</feature>
<evidence type="ECO:0000256" key="6">
    <source>
        <dbReference type="ARBA" id="ARBA00022840"/>
    </source>
</evidence>
<dbReference type="Pfam" id="PF02696">
    <property type="entry name" value="SelO"/>
    <property type="match status" value="1"/>
</dbReference>
<evidence type="ECO:0000313" key="10">
    <source>
        <dbReference type="Proteomes" id="UP000315003"/>
    </source>
</evidence>
<comment type="catalytic activity">
    <reaction evidence="8">
        <text>L-histidyl-[protein] + UTP = N(tele)-(5'-uridylyl)-L-histidyl-[protein] + diphosphate</text>
        <dbReference type="Rhea" id="RHEA:83891"/>
        <dbReference type="Rhea" id="RHEA-COMP:9745"/>
        <dbReference type="Rhea" id="RHEA-COMP:20239"/>
        <dbReference type="ChEBI" id="CHEBI:29979"/>
        <dbReference type="ChEBI" id="CHEBI:33019"/>
        <dbReference type="ChEBI" id="CHEBI:46398"/>
        <dbReference type="ChEBI" id="CHEBI:233474"/>
    </reaction>
</comment>
<dbReference type="GO" id="GO:0030145">
    <property type="term" value="F:manganese ion binding"/>
    <property type="evidence" value="ECO:0007669"/>
    <property type="project" value="UniProtKB-UniRule"/>
</dbReference>
<comment type="catalytic activity">
    <reaction evidence="8">
        <text>L-seryl-[protein] + UTP = O-(5'-uridylyl)-L-seryl-[protein] + diphosphate</text>
        <dbReference type="Rhea" id="RHEA:64604"/>
        <dbReference type="Rhea" id="RHEA-COMP:9863"/>
        <dbReference type="Rhea" id="RHEA-COMP:16635"/>
        <dbReference type="ChEBI" id="CHEBI:29999"/>
        <dbReference type="ChEBI" id="CHEBI:33019"/>
        <dbReference type="ChEBI" id="CHEBI:46398"/>
        <dbReference type="ChEBI" id="CHEBI:156051"/>
    </reaction>
</comment>
<evidence type="ECO:0000256" key="2">
    <source>
        <dbReference type="ARBA" id="ARBA00022679"/>
    </source>
</evidence>
<evidence type="ECO:0000256" key="7">
    <source>
        <dbReference type="ARBA" id="ARBA00022842"/>
    </source>
</evidence>
<dbReference type="GO" id="GO:0070733">
    <property type="term" value="F:AMPylase activity"/>
    <property type="evidence" value="ECO:0007669"/>
    <property type="project" value="UniProtKB-EC"/>
</dbReference>
<dbReference type="PANTHER" id="PTHR32057">
    <property type="entry name" value="PROTEIN ADENYLYLTRANSFERASE SELO, MITOCHONDRIAL"/>
    <property type="match status" value="1"/>
</dbReference>
<dbReference type="HAMAP" id="MF_00692">
    <property type="entry name" value="SelO"/>
    <property type="match status" value="1"/>
</dbReference>
<dbReference type="GO" id="GO:0005524">
    <property type="term" value="F:ATP binding"/>
    <property type="evidence" value="ECO:0007669"/>
    <property type="project" value="UniProtKB-UniRule"/>
</dbReference>
<dbReference type="GO" id="GO:0000287">
    <property type="term" value="F:magnesium ion binding"/>
    <property type="evidence" value="ECO:0007669"/>
    <property type="project" value="UniProtKB-UniRule"/>
</dbReference>
<organism evidence="9 10">
    <name type="scientific">Stieleria bergensis</name>
    <dbReference type="NCBI Taxonomy" id="2528025"/>
    <lineage>
        <taxon>Bacteria</taxon>
        <taxon>Pseudomonadati</taxon>
        <taxon>Planctomycetota</taxon>
        <taxon>Planctomycetia</taxon>
        <taxon>Pirellulales</taxon>
        <taxon>Pirellulaceae</taxon>
        <taxon>Stieleria</taxon>
    </lineage>
</organism>
<comment type="catalytic activity">
    <reaction evidence="8">
        <text>L-seryl-[protein] + ATP = 3-O-(5'-adenylyl)-L-seryl-[protein] + diphosphate</text>
        <dbReference type="Rhea" id="RHEA:58120"/>
        <dbReference type="Rhea" id="RHEA-COMP:9863"/>
        <dbReference type="Rhea" id="RHEA-COMP:15073"/>
        <dbReference type="ChEBI" id="CHEBI:29999"/>
        <dbReference type="ChEBI" id="CHEBI:30616"/>
        <dbReference type="ChEBI" id="CHEBI:33019"/>
        <dbReference type="ChEBI" id="CHEBI:142516"/>
        <dbReference type="EC" id="2.7.7.108"/>
    </reaction>
</comment>
<keyword evidence="7 8" id="KW-0460">Magnesium</keyword>
<keyword evidence="4 8" id="KW-0479">Metal-binding</keyword>
<comment type="function">
    <text evidence="8">Nucleotidyltransferase involved in the post-translational modification of proteins. It can catalyze the addition of adenosine monophosphate (AMP) or uridine monophosphate (UMP) to a protein, resulting in modifications known as AMPylation and UMPylation.</text>
</comment>
<feature type="binding site" evidence="8">
    <location>
        <position position="147"/>
    </location>
    <ligand>
        <name>ATP</name>
        <dbReference type="ChEBI" id="CHEBI:30616"/>
    </ligand>
</feature>
<dbReference type="AlphaFoldDB" id="A0A517SNL7"/>
<feature type="binding site" evidence="8">
    <location>
        <position position="282"/>
    </location>
    <ligand>
        <name>Mg(2+)</name>
        <dbReference type="ChEBI" id="CHEBI:18420"/>
    </ligand>
</feature>
<comment type="similarity">
    <text evidence="1 8">Belongs to the SELO family.</text>
</comment>
<feature type="binding site" evidence="8">
    <location>
        <position position="291"/>
    </location>
    <ligand>
        <name>Mg(2+)</name>
        <dbReference type="ChEBI" id="CHEBI:18420"/>
    </ligand>
</feature>